<organism evidence="3 4">
    <name type="scientific">Streptomyces pratensis (strain ATCC 33331 / IAF-45CD)</name>
    <dbReference type="NCBI Taxonomy" id="591167"/>
    <lineage>
        <taxon>Bacteria</taxon>
        <taxon>Bacillati</taxon>
        <taxon>Actinomycetota</taxon>
        <taxon>Actinomycetes</taxon>
        <taxon>Kitasatosporales</taxon>
        <taxon>Streptomycetaceae</taxon>
        <taxon>Streptomyces</taxon>
    </lineage>
</organism>
<dbReference type="InterPro" id="IPR001279">
    <property type="entry name" value="Metallo-B-lactamas"/>
</dbReference>
<feature type="domain" description="Metallo-beta-lactamase" evidence="2">
    <location>
        <begin position="66"/>
        <end position="301"/>
    </location>
</feature>
<evidence type="ECO:0000259" key="2">
    <source>
        <dbReference type="SMART" id="SM00849"/>
    </source>
</evidence>
<dbReference type="Gene3D" id="3.60.15.10">
    <property type="entry name" value="Ribonuclease Z/Hydroxyacylglutathione hydrolase-like"/>
    <property type="match status" value="1"/>
</dbReference>
<dbReference type="PANTHER" id="PTHR43546">
    <property type="entry name" value="UPF0173 METAL-DEPENDENT HYDROLASE MJ1163-RELATED"/>
    <property type="match status" value="1"/>
</dbReference>
<feature type="compositionally biased region" description="Low complexity" evidence="1">
    <location>
        <begin position="34"/>
        <end position="43"/>
    </location>
</feature>
<dbReference type="AlphaFoldDB" id="A0A8D3WDJ5"/>
<evidence type="ECO:0000313" key="4">
    <source>
        <dbReference type="Proteomes" id="UP000002066"/>
    </source>
</evidence>
<dbReference type="Pfam" id="PF12706">
    <property type="entry name" value="Lactamase_B_2"/>
    <property type="match status" value="1"/>
</dbReference>
<feature type="compositionally biased region" description="Polar residues" evidence="1">
    <location>
        <begin position="1"/>
        <end position="14"/>
    </location>
</feature>
<dbReference type="PANTHER" id="PTHR43546:SF3">
    <property type="entry name" value="UPF0173 METAL-DEPENDENT HYDROLASE MJ1163"/>
    <property type="match status" value="1"/>
</dbReference>
<reference evidence="3 4" key="1">
    <citation type="submission" date="2011-01" db="EMBL/GenBank/DDBJ databases">
        <title>Complete sequence of chromosome of Streptomyces flavogriseus ATCC 33331.</title>
        <authorList>
            <consortium name="US DOE Joint Genome Institute"/>
            <person name="Lucas S."/>
            <person name="Copeland A."/>
            <person name="Lapidus A."/>
            <person name="Cheng J.-F."/>
            <person name="Goodwin L."/>
            <person name="Pitluck S."/>
            <person name="Davenport K."/>
            <person name="Detter J.C."/>
            <person name="Han C."/>
            <person name="Tapia R."/>
            <person name="Land M."/>
            <person name="Hauser L."/>
            <person name="Kyrpides N."/>
            <person name="Ivanova N."/>
            <person name="Ovchinnikova G."/>
            <person name="Pagani I."/>
            <person name="Brumm P."/>
            <person name="Mead D."/>
            <person name="Woyke T."/>
        </authorList>
    </citation>
    <scope>NUCLEOTIDE SEQUENCE [LARGE SCALE GENOMIC DNA]</scope>
    <source>
        <strain evidence="4">ATCC 33331 / IAF-45CD</strain>
    </source>
</reference>
<dbReference type="EMBL" id="CP002475">
    <property type="protein sequence ID" value="ADW01616.1"/>
    <property type="molecule type" value="Genomic_DNA"/>
</dbReference>
<dbReference type="CDD" id="cd06262">
    <property type="entry name" value="metallo-hydrolase-like_MBL-fold"/>
    <property type="match status" value="1"/>
</dbReference>
<protein>
    <submittedName>
        <fullName evidence="3">Beta-lactamase domain protein</fullName>
    </submittedName>
</protein>
<dbReference type="SUPFAM" id="SSF56281">
    <property type="entry name" value="Metallo-hydrolase/oxidoreductase"/>
    <property type="match status" value="1"/>
</dbReference>
<dbReference type="InterPro" id="IPR036866">
    <property type="entry name" value="RibonucZ/Hydroxyglut_hydro"/>
</dbReference>
<dbReference type="Proteomes" id="UP000002066">
    <property type="component" value="Chromosome"/>
</dbReference>
<dbReference type="SMART" id="SM00849">
    <property type="entry name" value="Lactamase_B"/>
    <property type="match status" value="1"/>
</dbReference>
<evidence type="ECO:0000256" key="1">
    <source>
        <dbReference type="SAM" id="MobiDB-lite"/>
    </source>
</evidence>
<name>A0A8D3WDJ5_STRFA</name>
<proteinExistence type="predicted"/>
<accession>A0A8D3WDJ5</accession>
<gene>
    <name evidence="3" type="ordered locus">Sfla_0148</name>
</gene>
<dbReference type="KEGG" id="sfa:Sfla_0148"/>
<feature type="compositionally biased region" description="Basic and acidic residues" evidence="1">
    <location>
        <begin position="15"/>
        <end position="25"/>
    </location>
</feature>
<feature type="region of interest" description="Disordered" evidence="1">
    <location>
        <begin position="1"/>
        <end position="53"/>
    </location>
</feature>
<sequence length="354" mass="37908">MMPEGNVSSTPSNRNRGETMSDRRTTLVGSVTGPSAAVTGAVPSAPPPAGRRRGPFSVGVRLRWLGVSGWEIVIHRGRHRRSILFDPYLSRMPFTDAQGVTEHGIPLRLDPEAVEAVASRHLTGAPELILVSHGHFDHVADVPQLLARAEWQQSRVRVLCDTTVSNLLAAMGTPRRRLADAVVVGGGEHLQFDGYTVEVFRSLHSRRPDYGYFAPGHRLVPPPPPSVLGELVEGNTLAYQVSVEGGPSILLMGASNFAEREITGIRPDVAAVPMTTTAAVHRYPGRLLSAVGNPRMLIPCHHDDMVTPLTGPAGPLRASVSEPSVRDLESAAGPGSRVVAPRHLEAMDLVAALT</sequence>
<evidence type="ECO:0000313" key="3">
    <source>
        <dbReference type="EMBL" id="ADW01616.1"/>
    </source>
</evidence>
<dbReference type="InterPro" id="IPR050114">
    <property type="entry name" value="UPF0173_UPF0282_UlaG_hydrolase"/>
</dbReference>